<evidence type="ECO:0000259" key="8">
    <source>
        <dbReference type="PROSITE" id="PS50928"/>
    </source>
</evidence>
<feature type="transmembrane region" description="Helical" evidence="7">
    <location>
        <begin position="150"/>
        <end position="170"/>
    </location>
</feature>
<evidence type="ECO:0000256" key="6">
    <source>
        <dbReference type="ARBA" id="ARBA00023136"/>
    </source>
</evidence>
<evidence type="ECO:0000256" key="5">
    <source>
        <dbReference type="ARBA" id="ARBA00022989"/>
    </source>
</evidence>
<proteinExistence type="inferred from homology"/>
<keyword evidence="3" id="KW-1003">Cell membrane</keyword>
<keyword evidence="9" id="KW-0762">Sugar transport</keyword>
<dbReference type="InterPro" id="IPR035906">
    <property type="entry name" value="MetI-like_sf"/>
</dbReference>
<keyword evidence="6 7" id="KW-0472">Membrane</keyword>
<sequence length="285" mass="32248">MRRRIIKYFVLVCISASFLFPVLYMVTNSLMSSAEVEKSYSAIADSSKLKEGESFNIGFKLIPERVSLYQYYNALLRKPRFLMMFWNSVIVTLPIMAGQMAVSALAAYAFSKLGFPFSKRIFFIYIIVMMMPFQVTLVPNYIILKKLSLLETYSAVILPGVFSTFGVFLLRQFMMSVPDEYCEAAKIDGAGYLRTFTRVLLPQCKGGAASLAILVFIDNWNMVEQPLVFLKDESMYPLSIFLSRINGGEIGIAFACGVFYMTPALLIFLYGENYFIEGIELSGIK</sequence>
<feature type="domain" description="ABC transmembrane type-1" evidence="8">
    <location>
        <begin position="85"/>
        <end position="271"/>
    </location>
</feature>
<dbReference type="AlphaFoldDB" id="A0A369AY01"/>
<dbReference type="OrthoDB" id="9771544at2"/>
<dbReference type="InterPro" id="IPR000515">
    <property type="entry name" value="MetI-like"/>
</dbReference>
<evidence type="ECO:0000256" key="1">
    <source>
        <dbReference type="ARBA" id="ARBA00004651"/>
    </source>
</evidence>
<comment type="caution">
    <text evidence="9">The sequence shown here is derived from an EMBL/GenBank/DDBJ whole genome shotgun (WGS) entry which is preliminary data.</text>
</comment>
<evidence type="ECO:0000256" key="3">
    <source>
        <dbReference type="ARBA" id="ARBA00022475"/>
    </source>
</evidence>
<dbReference type="SUPFAM" id="SSF161098">
    <property type="entry name" value="MetI-like"/>
    <property type="match status" value="1"/>
</dbReference>
<keyword evidence="10" id="KW-1185">Reference proteome</keyword>
<protein>
    <submittedName>
        <fullName evidence="9">Multiple sugar transport system permease protein</fullName>
    </submittedName>
</protein>
<evidence type="ECO:0000313" key="10">
    <source>
        <dbReference type="Proteomes" id="UP000253034"/>
    </source>
</evidence>
<dbReference type="Pfam" id="PF00528">
    <property type="entry name" value="BPD_transp_1"/>
    <property type="match status" value="1"/>
</dbReference>
<organism evidence="9 10">
    <name type="scientific">Anaerobacterium chartisolvens</name>
    <dbReference type="NCBI Taxonomy" id="1297424"/>
    <lineage>
        <taxon>Bacteria</taxon>
        <taxon>Bacillati</taxon>
        <taxon>Bacillota</taxon>
        <taxon>Clostridia</taxon>
        <taxon>Eubacteriales</taxon>
        <taxon>Oscillospiraceae</taxon>
        <taxon>Anaerobacterium</taxon>
    </lineage>
</organism>
<comment type="similarity">
    <text evidence="7">Belongs to the binding-protein-dependent transport system permease family.</text>
</comment>
<dbReference type="PANTHER" id="PTHR43744">
    <property type="entry name" value="ABC TRANSPORTER PERMEASE PROTEIN MG189-RELATED-RELATED"/>
    <property type="match status" value="1"/>
</dbReference>
<keyword evidence="4 7" id="KW-0812">Transmembrane</keyword>
<evidence type="ECO:0000256" key="2">
    <source>
        <dbReference type="ARBA" id="ARBA00022448"/>
    </source>
</evidence>
<feature type="transmembrane region" description="Helical" evidence="7">
    <location>
        <begin position="85"/>
        <end position="110"/>
    </location>
</feature>
<feature type="transmembrane region" description="Helical" evidence="7">
    <location>
        <begin position="5"/>
        <end position="26"/>
    </location>
</feature>
<keyword evidence="5 7" id="KW-1133">Transmembrane helix</keyword>
<feature type="transmembrane region" description="Helical" evidence="7">
    <location>
        <begin position="122"/>
        <end position="144"/>
    </location>
</feature>
<evidence type="ECO:0000256" key="7">
    <source>
        <dbReference type="RuleBase" id="RU363032"/>
    </source>
</evidence>
<gene>
    <name evidence="9" type="ORF">DFR58_11513</name>
</gene>
<evidence type="ECO:0000256" key="4">
    <source>
        <dbReference type="ARBA" id="ARBA00022692"/>
    </source>
</evidence>
<accession>A0A369AY01</accession>
<name>A0A369AY01_9FIRM</name>
<keyword evidence="2 7" id="KW-0813">Transport</keyword>
<dbReference type="PANTHER" id="PTHR43744:SF8">
    <property type="entry name" value="SN-GLYCEROL-3-PHOSPHATE TRANSPORT SYSTEM PERMEASE PROTEIN UGPE"/>
    <property type="match status" value="1"/>
</dbReference>
<dbReference type="PROSITE" id="PS50928">
    <property type="entry name" value="ABC_TM1"/>
    <property type="match status" value="1"/>
</dbReference>
<dbReference type="Gene3D" id="1.10.3720.10">
    <property type="entry name" value="MetI-like"/>
    <property type="match status" value="1"/>
</dbReference>
<comment type="subcellular location">
    <subcellularLocation>
        <location evidence="1 7">Cell membrane</location>
        <topology evidence="1 7">Multi-pass membrane protein</topology>
    </subcellularLocation>
</comment>
<dbReference type="EMBL" id="QPJT01000015">
    <property type="protein sequence ID" value="RCX14290.1"/>
    <property type="molecule type" value="Genomic_DNA"/>
</dbReference>
<dbReference type="GO" id="GO:0005886">
    <property type="term" value="C:plasma membrane"/>
    <property type="evidence" value="ECO:0007669"/>
    <property type="project" value="UniProtKB-SubCell"/>
</dbReference>
<feature type="transmembrane region" description="Helical" evidence="7">
    <location>
        <begin position="250"/>
        <end position="271"/>
    </location>
</feature>
<reference evidence="9 10" key="1">
    <citation type="submission" date="2018-07" db="EMBL/GenBank/DDBJ databases">
        <title>Genomic Encyclopedia of Type Strains, Phase IV (KMG-IV): sequencing the most valuable type-strain genomes for metagenomic binning, comparative biology and taxonomic classification.</title>
        <authorList>
            <person name="Goeker M."/>
        </authorList>
    </citation>
    <scope>NUCLEOTIDE SEQUENCE [LARGE SCALE GENOMIC DNA]</scope>
    <source>
        <strain evidence="9 10">DSM 27016</strain>
    </source>
</reference>
<dbReference type="RefSeq" id="WP_114298318.1">
    <property type="nucleotide sequence ID" value="NZ_QPJT01000015.1"/>
</dbReference>
<evidence type="ECO:0000313" key="9">
    <source>
        <dbReference type="EMBL" id="RCX14290.1"/>
    </source>
</evidence>
<dbReference type="GO" id="GO:0055085">
    <property type="term" value="P:transmembrane transport"/>
    <property type="evidence" value="ECO:0007669"/>
    <property type="project" value="InterPro"/>
</dbReference>
<dbReference type="CDD" id="cd06261">
    <property type="entry name" value="TM_PBP2"/>
    <property type="match status" value="1"/>
</dbReference>
<dbReference type="Proteomes" id="UP000253034">
    <property type="component" value="Unassembled WGS sequence"/>
</dbReference>